<dbReference type="Proteomes" id="UP001642483">
    <property type="component" value="Unassembled WGS sequence"/>
</dbReference>
<dbReference type="Pfam" id="PF04133">
    <property type="entry name" value="Vps55"/>
    <property type="match status" value="1"/>
</dbReference>
<keyword evidence="5 6" id="KW-0472">Membrane</keyword>
<reference evidence="7 8" key="1">
    <citation type="submission" date="2024-02" db="EMBL/GenBank/DDBJ databases">
        <authorList>
            <person name="Daric V."/>
            <person name="Darras S."/>
        </authorList>
    </citation>
    <scope>NUCLEOTIDE SEQUENCE [LARGE SCALE GENOMIC DNA]</scope>
</reference>
<name>A0ABP0FD57_CLALP</name>
<feature type="transmembrane region" description="Helical" evidence="6">
    <location>
        <begin position="61"/>
        <end position="82"/>
    </location>
</feature>
<evidence type="ECO:0000256" key="4">
    <source>
        <dbReference type="ARBA" id="ARBA00022989"/>
    </source>
</evidence>
<sequence length="92" mass="10128">MFYFLAPVPMLIARRLGADIDSTSTACKELSIFFTTGIVVSAFGLPCILAHAGVMQWGACAFVLAGNVIAFLTILGFFLYFGQDSDYDFQRW</sequence>
<evidence type="ECO:0000256" key="3">
    <source>
        <dbReference type="ARBA" id="ARBA00022692"/>
    </source>
</evidence>
<feature type="transmembrane region" description="Helical" evidence="6">
    <location>
        <begin position="33"/>
        <end position="54"/>
    </location>
</feature>
<dbReference type="InterPro" id="IPR007262">
    <property type="entry name" value="Vps55/LEPROT"/>
</dbReference>
<gene>
    <name evidence="7" type="ORF">CVLEPA_LOCUS5642</name>
</gene>
<accession>A0ABP0FD57</accession>
<dbReference type="PANTHER" id="PTHR12050">
    <property type="entry name" value="LEPTIN RECEPTOR-RELATED"/>
    <property type="match status" value="1"/>
</dbReference>
<evidence type="ECO:0000313" key="7">
    <source>
        <dbReference type="EMBL" id="CAK8676162.1"/>
    </source>
</evidence>
<evidence type="ECO:0008006" key="9">
    <source>
        <dbReference type="Google" id="ProtNLM"/>
    </source>
</evidence>
<comment type="caution">
    <text evidence="7">The sequence shown here is derived from an EMBL/GenBank/DDBJ whole genome shotgun (WGS) entry which is preliminary data.</text>
</comment>
<keyword evidence="3 6" id="KW-0812">Transmembrane</keyword>
<protein>
    <recommendedName>
        <fullName evidence="9">Leptin receptor overlapping transcript-like 1</fullName>
    </recommendedName>
</protein>
<comment type="similarity">
    <text evidence="2">Belongs to the OB-RGRP/VPS55 family.</text>
</comment>
<evidence type="ECO:0000256" key="1">
    <source>
        <dbReference type="ARBA" id="ARBA00004141"/>
    </source>
</evidence>
<organism evidence="7 8">
    <name type="scientific">Clavelina lepadiformis</name>
    <name type="common">Light-bulb sea squirt</name>
    <name type="synonym">Ascidia lepadiformis</name>
    <dbReference type="NCBI Taxonomy" id="159417"/>
    <lineage>
        <taxon>Eukaryota</taxon>
        <taxon>Metazoa</taxon>
        <taxon>Chordata</taxon>
        <taxon>Tunicata</taxon>
        <taxon>Ascidiacea</taxon>
        <taxon>Aplousobranchia</taxon>
        <taxon>Clavelinidae</taxon>
        <taxon>Clavelina</taxon>
    </lineage>
</organism>
<evidence type="ECO:0000256" key="2">
    <source>
        <dbReference type="ARBA" id="ARBA00005645"/>
    </source>
</evidence>
<comment type="subcellular location">
    <subcellularLocation>
        <location evidence="1">Membrane</location>
        <topology evidence="1">Multi-pass membrane protein</topology>
    </subcellularLocation>
</comment>
<evidence type="ECO:0000313" key="8">
    <source>
        <dbReference type="Proteomes" id="UP001642483"/>
    </source>
</evidence>
<dbReference type="PANTHER" id="PTHR12050:SF0">
    <property type="entry name" value="RH04491P"/>
    <property type="match status" value="1"/>
</dbReference>
<evidence type="ECO:0000256" key="6">
    <source>
        <dbReference type="SAM" id="Phobius"/>
    </source>
</evidence>
<keyword evidence="8" id="KW-1185">Reference proteome</keyword>
<proteinExistence type="inferred from homology"/>
<keyword evidence="4 6" id="KW-1133">Transmembrane helix</keyword>
<dbReference type="EMBL" id="CAWYQH010000024">
    <property type="protein sequence ID" value="CAK8676162.1"/>
    <property type="molecule type" value="Genomic_DNA"/>
</dbReference>
<evidence type="ECO:0000256" key="5">
    <source>
        <dbReference type="ARBA" id="ARBA00023136"/>
    </source>
</evidence>